<protein>
    <recommendedName>
        <fullName evidence="5">HotDog ACOT-type domain-containing protein</fullName>
    </recommendedName>
</protein>
<keyword evidence="2" id="KW-0677">Repeat</keyword>
<evidence type="ECO:0000259" key="5">
    <source>
        <dbReference type="PROSITE" id="PS51770"/>
    </source>
</evidence>
<keyword evidence="4" id="KW-0809">Transit peptide</keyword>
<feature type="domain" description="HotDog ACOT-type" evidence="5">
    <location>
        <begin position="303"/>
        <end position="434"/>
    </location>
</feature>
<dbReference type="InterPro" id="IPR029069">
    <property type="entry name" value="HotDog_dom_sf"/>
</dbReference>
<dbReference type="EMBL" id="GECZ01013873">
    <property type="protein sequence ID" value="JAS55896.1"/>
    <property type="molecule type" value="Transcribed_RNA"/>
</dbReference>
<name>A0A1B6G0E6_9HEMI</name>
<evidence type="ECO:0000313" key="6">
    <source>
        <dbReference type="EMBL" id="JAS55896.1"/>
    </source>
</evidence>
<feature type="domain" description="HotDog ACOT-type" evidence="5">
    <location>
        <begin position="101"/>
        <end position="223"/>
    </location>
</feature>
<evidence type="ECO:0000256" key="3">
    <source>
        <dbReference type="ARBA" id="ARBA00022801"/>
    </source>
</evidence>
<evidence type="ECO:0000256" key="2">
    <source>
        <dbReference type="ARBA" id="ARBA00022737"/>
    </source>
</evidence>
<dbReference type="GO" id="GO:0006637">
    <property type="term" value="P:acyl-CoA metabolic process"/>
    <property type="evidence" value="ECO:0007669"/>
    <property type="project" value="TreeGrafter"/>
</dbReference>
<gene>
    <name evidence="6" type="ORF">g.38398</name>
</gene>
<dbReference type="PANTHER" id="PTHR12655:SF0">
    <property type="entry name" value="ACYL-COENZYME A THIOESTERASE 9, MITOCHONDRIAL"/>
    <property type="match status" value="1"/>
</dbReference>
<proteinExistence type="inferred from homology"/>
<dbReference type="GO" id="GO:0047617">
    <property type="term" value="F:fatty acyl-CoA hydrolase activity"/>
    <property type="evidence" value="ECO:0007669"/>
    <property type="project" value="TreeGrafter"/>
</dbReference>
<dbReference type="GO" id="GO:0005739">
    <property type="term" value="C:mitochondrion"/>
    <property type="evidence" value="ECO:0007669"/>
    <property type="project" value="TreeGrafter"/>
</dbReference>
<evidence type="ECO:0000256" key="4">
    <source>
        <dbReference type="ARBA" id="ARBA00022946"/>
    </source>
</evidence>
<dbReference type="PROSITE" id="PS51770">
    <property type="entry name" value="HOTDOG_ACOT"/>
    <property type="match status" value="2"/>
</dbReference>
<organism evidence="6">
    <name type="scientific">Cuerna arida</name>
    <dbReference type="NCBI Taxonomy" id="1464854"/>
    <lineage>
        <taxon>Eukaryota</taxon>
        <taxon>Metazoa</taxon>
        <taxon>Ecdysozoa</taxon>
        <taxon>Arthropoda</taxon>
        <taxon>Hexapoda</taxon>
        <taxon>Insecta</taxon>
        <taxon>Pterygota</taxon>
        <taxon>Neoptera</taxon>
        <taxon>Paraneoptera</taxon>
        <taxon>Hemiptera</taxon>
        <taxon>Auchenorrhyncha</taxon>
        <taxon>Membracoidea</taxon>
        <taxon>Cicadellidae</taxon>
        <taxon>Cicadellinae</taxon>
        <taxon>Proconiini</taxon>
        <taxon>Cuerna</taxon>
    </lineage>
</organism>
<accession>A0A1B6G0E6</accession>
<dbReference type="PANTHER" id="PTHR12655">
    <property type="entry name" value="ACYL-COA THIOESTERASE"/>
    <property type="match status" value="1"/>
</dbReference>
<reference evidence="6" key="1">
    <citation type="submission" date="2015-11" db="EMBL/GenBank/DDBJ databases">
        <title>De novo transcriptome assembly of four potential Pierce s Disease insect vectors from Arizona vineyards.</title>
        <authorList>
            <person name="Tassone E.E."/>
        </authorList>
    </citation>
    <scope>NUCLEOTIDE SEQUENCE</scope>
</reference>
<evidence type="ECO:0000256" key="1">
    <source>
        <dbReference type="ARBA" id="ARBA00010458"/>
    </source>
</evidence>
<keyword evidence="3" id="KW-0378">Hydrolase</keyword>
<sequence length="465" mass="52569">MIVYKVMRAQSLSGYLNICFPKPAVFSISSIRCNQTLQGLELMQNGELLTIAEVRKKFMDLMGIQAGFRTLKQSRAHLLKYLPASQEELPPRTIKETFQSAIIPLSTNVRLQEKYVSVLGHVRAGRLMEDMDIFAAWVAMNYIKNPKQPPDVPTPYVIVTVLVDQISFTDFVPKAQADIRLSGIVSSVGRSSIETTVWLEQQQHGQWQKITSAIFLMAARNANISGSAPVNKLVAADDEEKLILAEAEVRKKRRHFEDSGSVLNKVPAPDEQSVIHNLFVNSVDMHNPTINRRVLPPGTVWMADTKRSNIIFSHPEVKIHNFCPVNMPGNKTEKVDRNLHNKVFGGFLMRQALELAWIVGYFHSKHRPKLLHISDISFKKPVDVGSLLGMTGQVIYTEENYMQILVHAEVTSPFSGQQVTTNVFHYTYEAPDYATKVMPNTYHEAMMYIDGRRHFQEVMGLKSSS</sequence>
<dbReference type="InterPro" id="IPR033120">
    <property type="entry name" value="HOTDOG_ACOT"/>
</dbReference>
<dbReference type="CDD" id="cd03442">
    <property type="entry name" value="BFIT_BACH"/>
    <property type="match status" value="2"/>
</dbReference>
<comment type="similarity">
    <text evidence="1">Belongs to the acyl coenzyme A hydrolase family.</text>
</comment>
<dbReference type="SUPFAM" id="SSF54637">
    <property type="entry name" value="Thioesterase/thiol ester dehydrase-isomerase"/>
    <property type="match status" value="2"/>
</dbReference>
<dbReference type="AlphaFoldDB" id="A0A1B6G0E6"/>
<dbReference type="Gene3D" id="3.10.129.10">
    <property type="entry name" value="Hotdog Thioesterase"/>
    <property type="match status" value="2"/>
</dbReference>